<dbReference type="Proteomes" id="UP000217289">
    <property type="component" value="Chromosome"/>
</dbReference>
<protein>
    <submittedName>
        <fullName evidence="2">Uncharacterized protein</fullName>
    </submittedName>
</protein>
<keyword evidence="3" id="KW-1185">Reference proteome</keyword>
<feature type="region of interest" description="Disordered" evidence="1">
    <location>
        <begin position="102"/>
        <end position="148"/>
    </location>
</feature>
<sequence length="148" mass="15950">MASILHAENYYAFRQIERVIDLATATPSTTSAELSGIESALVRAHQLFIARRYQDAIGAYRLAERLIYRHLNAAAPPWGLGLVTGAALGALSAAIKPPSESLQQSAAKELDAWTRPTTPQAPAGPPVTPGAPSTPRLPRRWASWARAR</sequence>
<evidence type="ECO:0000313" key="2">
    <source>
        <dbReference type="EMBL" id="ATB32828.1"/>
    </source>
</evidence>
<evidence type="ECO:0000313" key="3">
    <source>
        <dbReference type="Proteomes" id="UP000217289"/>
    </source>
</evidence>
<dbReference type="EMBL" id="CP022163">
    <property type="protein sequence ID" value="ATB32828.1"/>
    <property type="molecule type" value="Genomic_DNA"/>
</dbReference>
<accession>A0A250INH7</accession>
<organism evidence="2 3">
    <name type="scientific">Melittangium boletus DSM 14713</name>
    <dbReference type="NCBI Taxonomy" id="1294270"/>
    <lineage>
        <taxon>Bacteria</taxon>
        <taxon>Pseudomonadati</taxon>
        <taxon>Myxococcota</taxon>
        <taxon>Myxococcia</taxon>
        <taxon>Myxococcales</taxon>
        <taxon>Cystobacterineae</taxon>
        <taxon>Archangiaceae</taxon>
        <taxon>Melittangium</taxon>
    </lineage>
</organism>
<dbReference type="KEGG" id="mbd:MEBOL_006317"/>
<name>A0A250INH7_9BACT</name>
<gene>
    <name evidence="2" type="ORF">MEBOL_006317</name>
</gene>
<dbReference type="RefSeq" id="WP_095980960.1">
    <property type="nucleotide sequence ID" value="NZ_CP022163.1"/>
</dbReference>
<dbReference type="AlphaFoldDB" id="A0A250INH7"/>
<reference evidence="2 3" key="1">
    <citation type="submission" date="2017-06" db="EMBL/GenBank/DDBJ databases">
        <authorList>
            <person name="Kim H.J."/>
            <person name="Triplett B.A."/>
        </authorList>
    </citation>
    <scope>NUCLEOTIDE SEQUENCE [LARGE SCALE GENOMIC DNA]</scope>
    <source>
        <strain evidence="2 3">DSM 14713</strain>
    </source>
</reference>
<evidence type="ECO:0000256" key="1">
    <source>
        <dbReference type="SAM" id="MobiDB-lite"/>
    </source>
</evidence>
<proteinExistence type="predicted"/>